<accession>A0A1I6BRC5</accession>
<name>A0A1I6BRC5_9GAMM</name>
<dbReference type="STRING" id="1002526.SAMN05216578_105227"/>
<protein>
    <submittedName>
        <fullName evidence="2">Uncharacterized protein</fullName>
    </submittedName>
</protein>
<dbReference type="RefSeq" id="WP_218150028.1">
    <property type="nucleotide sequence ID" value="NZ_FOYD01000005.1"/>
</dbReference>
<evidence type="ECO:0000256" key="1">
    <source>
        <dbReference type="SAM" id="Phobius"/>
    </source>
</evidence>
<evidence type="ECO:0000313" key="3">
    <source>
        <dbReference type="Proteomes" id="UP000242815"/>
    </source>
</evidence>
<proteinExistence type="predicted"/>
<organism evidence="2 3">
    <name type="scientific">Halopseudomonas formosensis</name>
    <dbReference type="NCBI Taxonomy" id="1002526"/>
    <lineage>
        <taxon>Bacteria</taxon>
        <taxon>Pseudomonadati</taxon>
        <taxon>Pseudomonadota</taxon>
        <taxon>Gammaproteobacteria</taxon>
        <taxon>Pseudomonadales</taxon>
        <taxon>Pseudomonadaceae</taxon>
        <taxon>Halopseudomonas</taxon>
    </lineage>
</organism>
<reference evidence="2 3" key="1">
    <citation type="submission" date="2016-10" db="EMBL/GenBank/DDBJ databases">
        <authorList>
            <person name="de Groot N.N."/>
        </authorList>
    </citation>
    <scope>NUCLEOTIDE SEQUENCE [LARGE SCALE GENOMIC DNA]</scope>
    <source>
        <strain evidence="2 3">JCM 18415</strain>
    </source>
</reference>
<gene>
    <name evidence="2" type="ORF">SAMN05216578_105227</name>
</gene>
<dbReference type="EMBL" id="FOYD01000005">
    <property type="protein sequence ID" value="SFQ83417.1"/>
    <property type="molecule type" value="Genomic_DNA"/>
</dbReference>
<sequence length="235" mass="26433">MTDCLALFFQKVSSMDTWKDLATVLSGFSTFAIGILTFFLWRENRLLRKVGSEPRLIAYYEPHPDGTGGLNIAIANVGNGSAKDVYFQFEGDPDNFARYHIILDCTYRRGPIATIPQDDKISMFFAVGFQLFSPKDEMGNGANQPIEPFHIRVEWQSIEGRKKYADRFLLDVKPYANLPGFINKPPLLKLVDSVNIVGQQIGALKPLVGELTHIIETTTLESEWVRKAKGNTEDV</sequence>
<keyword evidence="1" id="KW-0472">Membrane</keyword>
<evidence type="ECO:0000313" key="2">
    <source>
        <dbReference type="EMBL" id="SFQ83417.1"/>
    </source>
</evidence>
<dbReference type="AlphaFoldDB" id="A0A1I6BRC5"/>
<keyword evidence="1" id="KW-1133">Transmembrane helix</keyword>
<dbReference type="Proteomes" id="UP000242815">
    <property type="component" value="Unassembled WGS sequence"/>
</dbReference>
<keyword evidence="1" id="KW-0812">Transmembrane</keyword>
<feature type="transmembrane region" description="Helical" evidence="1">
    <location>
        <begin position="21"/>
        <end position="41"/>
    </location>
</feature>